<comment type="caution">
    <text evidence="3">The sequence shown here is derived from an EMBL/GenBank/DDBJ whole genome shotgun (WGS) entry which is preliminary data.</text>
</comment>
<feature type="domain" description="Asparagine synthetase" evidence="2">
    <location>
        <begin position="28"/>
        <end position="131"/>
    </location>
</feature>
<evidence type="ECO:0000256" key="1">
    <source>
        <dbReference type="PIRSR" id="PIRSR006661-1"/>
    </source>
</evidence>
<evidence type="ECO:0000313" key="3">
    <source>
        <dbReference type="EMBL" id="MCM8748229.1"/>
    </source>
</evidence>
<proteinExistence type="predicted"/>
<dbReference type="InterPro" id="IPR014729">
    <property type="entry name" value="Rossmann-like_a/b/a_fold"/>
</dbReference>
<gene>
    <name evidence="3" type="primary">larE</name>
    <name evidence="3" type="ORF">NET02_03650</name>
</gene>
<dbReference type="InterPro" id="IPR001962">
    <property type="entry name" value="Asn_synthase"/>
</dbReference>
<reference evidence="3" key="1">
    <citation type="submission" date="2022-06" db="EMBL/GenBank/DDBJ databases">
        <title>CFH 74404 Thermomicrobiaceae sp.</title>
        <authorList>
            <person name="Ming H."/>
            <person name="Li W.-J."/>
            <person name="Zhao Z."/>
        </authorList>
    </citation>
    <scope>NUCLEOTIDE SEQUENCE</scope>
    <source>
        <strain evidence="3">CFH 74404</strain>
    </source>
</reference>
<dbReference type="GO" id="GO:0016783">
    <property type="term" value="F:sulfurtransferase activity"/>
    <property type="evidence" value="ECO:0007669"/>
    <property type="project" value="InterPro"/>
</dbReference>
<dbReference type="EMBL" id="JAMSLR010000002">
    <property type="protein sequence ID" value="MCM8748229.1"/>
    <property type="molecule type" value="Genomic_DNA"/>
</dbReference>
<dbReference type="CDD" id="cd01990">
    <property type="entry name" value="LarE-like"/>
    <property type="match status" value="1"/>
</dbReference>
<keyword evidence="3" id="KW-0808">Transferase</keyword>
<protein>
    <submittedName>
        <fullName evidence="3">ATP-dependent sacrificial sulfur transferase LarE</fullName>
    </submittedName>
</protein>
<dbReference type="Gene3D" id="3.40.50.620">
    <property type="entry name" value="HUPs"/>
    <property type="match status" value="1"/>
</dbReference>
<organism evidence="3 4">
    <name type="scientific">Thermalbibacter longus</name>
    <dbReference type="NCBI Taxonomy" id="2951981"/>
    <lineage>
        <taxon>Bacteria</taxon>
        <taxon>Pseudomonadati</taxon>
        <taxon>Thermomicrobiota</taxon>
        <taxon>Thermomicrobia</taxon>
        <taxon>Thermomicrobiales</taxon>
        <taxon>Thermomicrobiaceae</taxon>
        <taxon>Thermalbibacter</taxon>
    </lineage>
</organism>
<dbReference type="NCBIfam" id="TIGR00268">
    <property type="entry name" value="ATP-dependent sacrificial sulfur transferase LarE"/>
    <property type="match status" value="1"/>
</dbReference>
<dbReference type="Proteomes" id="UP001165306">
    <property type="component" value="Unassembled WGS sequence"/>
</dbReference>
<dbReference type="PIRSF" id="PIRSF006661">
    <property type="entry name" value="PP-lp_UCP006661"/>
    <property type="match status" value="1"/>
</dbReference>
<dbReference type="InterPro" id="IPR005232">
    <property type="entry name" value="LarE"/>
</dbReference>
<dbReference type="GO" id="GO:0004066">
    <property type="term" value="F:asparagine synthase (glutamine-hydrolyzing) activity"/>
    <property type="evidence" value="ECO:0007669"/>
    <property type="project" value="InterPro"/>
</dbReference>
<dbReference type="InterPro" id="IPR052188">
    <property type="entry name" value="Ni-pincer_cofactor_biosynth"/>
</dbReference>
<evidence type="ECO:0000259" key="2">
    <source>
        <dbReference type="Pfam" id="PF00733"/>
    </source>
</evidence>
<dbReference type="AlphaFoldDB" id="A0AA42BA82"/>
<dbReference type="RefSeq" id="WP_284056012.1">
    <property type="nucleotide sequence ID" value="NZ_JAMSLR010000002.1"/>
</dbReference>
<accession>A0AA42BA82</accession>
<dbReference type="Pfam" id="PF00733">
    <property type="entry name" value="Asn_synthase"/>
    <property type="match status" value="1"/>
</dbReference>
<name>A0AA42BA82_9BACT</name>
<dbReference type="PANTHER" id="PTHR43169:SF2">
    <property type="entry name" value="NAD_GMP SYNTHASE DOMAIN-CONTAINING PROTEIN"/>
    <property type="match status" value="1"/>
</dbReference>
<dbReference type="GO" id="GO:0006529">
    <property type="term" value="P:asparagine biosynthetic process"/>
    <property type="evidence" value="ECO:0007669"/>
    <property type="project" value="InterPro"/>
</dbReference>
<dbReference type="SUPFAM" id="SSF52402">
    <property type="entry name" value="Adenine nucleotide alpha hydrolases-like"/>
    <property type="match status" value="1"/>
</dbReference>
<sequence>MVEASTWAKYERLKQILAELGSAVVAYSAGVDSTLLLYAAREVLGERVIAATGLSDTYPEEEIAEARELAAELGVEHVMVRTEELTDPRYAMNSHQRCYFCKNELYGKLLELARDRGLAHVIDGTNADDLADFRPGLRAARKLGVRSPLQEAGLTKAEIRALSQRFGLRTWDKPAYACLSSRFPYGTPITVEKLRQVAAAERALRELGFRGFRVRHHDEIARLEMQPEDLPRVVELREQIVERLRAAGYRFVTLDLEGYRSGSLNATLAEPVKQAVSGRSR</sequence>
<evidence type="ECO:0000313" key="4">
    <source>
        <dbReference type="Proteomes" id="UP001165306"/>
    </source>
</evidence>
<feature type="active site" description="Nucleophile and sulfur donor" evidence="1">
    <location>
        <position position="178"/>
    </location>
</feature>
<keyword evidence="4" id="KW-1185">Reference proteome</keyword>
<dbReference type="PANTHER" id="PTHR43169">
    <property type="entry name" value="EXSB FAMILY PROTEIN"/>
    <property type="match status" value="1"/>
</dbReference>